<evidence type="ECO:0000256" key="1">
    <source>
        <dbReference type="SAM" id="MobiDB-lite"/>
    </source>
</evidence>
<geneLocation type="plasmid" evidence="2">
    <name>pWCH7002</name>
</geneLocation>
<dbReference type="HOGENOM" id="CLU_3118286_0_0_9"/>
<keyword evidence="2" id="KW-0614">Plasmid</keyword>
<protein>
    <submittedName>
        <fullName evidence="2">Uncharacterized protein</fullName>
    </submittedName>
</protein>
<accession>C5DB38</accession>
<dbReference type="EMBL" id="CP001640">
    <property type="protein sequence ID" value="ACS26102.1"/>
    <property type="molecule type" value="Genomic_DNA"/>
</dbReference>
<gene>
    <name evidence="2" type="ordered locus">GWCH70_3469</name>
</gene>
<dbReference type="AlphaFoldDB" id="C5DB38"/>
<sequence length="50" mass="5594">MQRGNWNTGQGGKEDISEGGDGTNTTQSNCVVLRIRGKTLFLQRFSFFLK</sequence>
<dbReference type="KEGG" id="gwc:GWCH70_3469"/>
<proteinExistence type="predicted"/>
<reference evidence="2" key="1">
    <citation type="submission" date="2009-06" db="EMBL/GenBank/DDBJ databases">
        <title>Complete sequence of plasmid 2 of Geopacillus sp. WCH70.</title>
        <authorList>
            <consortium name="US DOE Joint Genome Institute"/>
            <person name="Lucas S."/>
            <person name="Copeland A."/>
            <person name="Lapidus A."/>
            <person name="Glavina del Rio T."/>
            <person name="Dalin E."/>
            <person name="Tice H."/>
            <person name="Bruce D."/>
            <person name="Goodwin L."/>
            <person name="Pitluck S."/>
            <person name="Chertkov O."/>
            <person name="Brettin T."/>
            <person name="Detter J.C."/>
            <person name="Han C."/>
            <person name="Larimer F."/>
            <person name="Land M."/>
            <person name="Hauser L."/>
            <person name="Kyrpides N."/>
            <person name="Mikhailova N."/>
            <person name="Brumm P."/>
            <person name="Mead D.A."/>
            <person name="Richardson P."/>
        </authorList>
    </citation>
    <scope>NUCLEOTIDE SEQUENCE [LARGE SCALE GENOMIC DNA]</scope>
    <source>
        <plasmid evidence="2">pWCH7002</plasmid>
        <plasmid evidence="2">WCH70</plasmid>
    </source>
</reference>
<feature type="region of interest" description="Disordered" evidence="1">
    <location>
        <begin position="1"/>
        <end position="28"/>
    </location>
</feature>
<name>C5DB38_GEOSW</name>
<evidence type="ECO:0000313" key="2">
    <source>
        <dbReference type="EMBL" id="ACS26102.1"/>
    </source>
</evidence>
<organism evidence="2">
    <name type="scientific">Geobacillus sp. (strain WCH70)</name>
    <dbReference type="NCBI Taxonomy" id="471223"/>
    <lineage>
        <taxon>Bacteria</taxon>
        <taxon>Bacillati</taxon>
        <taxon>Bacillota</taxon>
        <taxon>Bacilli</taxon>
        <taxon>Bacillales</taxon>
        <taxon>Anoxybacillaceae</taxon>
        <taxon>Geobacillus</taxon>
    </lineage>
</organism>